<evidence type="ECO:0000256" key="1">
    <source>
        <dbReference type="ARBA" id="ARBA00023002"/>
    </source>
</evidence>
<dbReference type="PANTHER" id="PTHR35870:SF1">
    <property type="entry name" value="PROTEIN, PUTATIVE (AFU_ORTHOLOGUE AFUA_5G03330)-RELATED"/>
    <property type="match status" value="1"/>
</dbReference>
<organism evidence="2 3">
    <name type="scientific">Agrobacterium vitis</name>
    <name type="common">Rhizobium vitis</name>
    <dbReference type="NCBI Taxonomy" id="373"/>
    <lineage>
        <taxon>Bacteria</taxon>
        <taxon>Pseudomonadati</taxon>
        <taxon>Pseudomonadota</taxon>
        <taxon>Alphaproteobacteria</taxon>
        <taxon>Hyphomicrobiales</taxon>
        <taxon>Rhizobiaceae</taxon>
        <taxon>Rhizobium/Agrobacterium group</taxon>
        <taxon>Agrobacterium</taxon>
    </lineage>
</organism>
<dbReference type="GeneID" id="60680474"/>
<dbReference type="GO" id="GO:0016491">
    <property type="term" value="F:oxidoreductase activity"/>
    <property type="evidence" value="ECO:0007669"/>
    <property type="project" value="UniProtKB-KW"/>
</dbReference>
<dbReference type="AlphaFoldDB" id="A0A368NZM9"/>
<name>A0A368NZM9_AGRVI</name>
<evidence type="ECO:0000313" key="3">
    <source>
        <dbReference type="Proteomes" id="UP000436911"/>
    </source>
</evidence>
<reference evidence="2 3" key="1">
    <citation type="submission" date="2018-08" db="EMBL/GenBank/DDBJ databases">
        <title>Genome sequencing of Agrobacterium vitis strain ICMP 10754.</title>
        <authorList>
            <person name="Visnovsky S.B."/>
            <person name="Pitman A.R."/>
        </authorList>
    </citation>
    <scope>NUCLEOTIDE SEQUENCE [LARGE SCALE GENOMIC DNA]</scope>
    <source>
        <strain evidence="2 3">ICMP 10754</strain>
    </source>
</reference>
<gene>
    <name evidence="2" type="ORF">DXT89_03905</name>
</gene>
<dbReference type="InterPro" id="IPR025337">
    <property type="entry name" value="Questin_oxidase-like"/>
</dbReference>
<accession>A0A368NZM9</accession>
<dbReference type="PANTHER" id="PTHR35870">
    <property type="entry name" value="PROTEIN, PUTATIVE (AFU_ORTHOLOGUE AFUA_5G03330)-RELATED"/>
    <property type="match status" value="1"/>
</dbReference>
<protein>
    <submittedName>
        <fullName evidence="2">Questin oxidase family protein</fullName>
    </submittedName>
</protein>
<keyword evidence="1" id="KW-0560">Oxidoreductase</keyword>
<dbReference type="Proteomes" id="UP000436911">
    <property type="component" value="Unassembled WGS sequence"/>
</dbReference>
<dbReference type="OrthoDB" id="6457937at2"/>
<dbReference type="Pfam" id="PF14027">
    <property type="entry name" value="Questin_oxidase"/>
    <property type="match status" value="1"/>
</dbReference>
<comment type="caution">
    <text evidence="2">The sequence shown here is derived from an EMBL/GenBank/DDBJ whole genome shotgun (WGS) entry which is preliminary data.</text>
</comment>
<sequence length="348" mass="38465">MMAPAKAAAVEALLAEMPAWGSEFTGTFANHAPMVLCALAEIGGTPAQMRRFFDHYKSYKKLLPFGQPSTPLDAASWRSVLGQREREPDLRLFFSAEVSRLGIEAALKHYLPDLAPGVAASAFHALMRTAYGVLRQNEDDIAIALAYWAATYLALPPATGASPVTDDPAEVLRRVTLIAPMHTLTLHDLLWQNMRDAAALPDFVPVVDWLEIGSDTMEKMAAVAIRLFAATQHFAALHVVTGLHWIRLLSPTCDPKTQNTLLRVFWQAIAALMRELDFPALPPEEEISRWRALPTPDWPEIFAAAASSYDEHDISLVYSAAQEMTIYADPLYRVAAARRLGLIGDYRI</sequence>
<evidence type="ECO:0000313" key="2">
    <source>
        <dbReference type="EMBL" id="KAA3529916.1"/>
    </source>
</evidence>
<dbReference type="RefSeq" id="WP_081088968.1">
    <property type="nucleotide sequence ID" value="NZ_CP055266.1"/>
</dbReference>
<proteinExistence type="predicted"/>
<dbReference type="EMBL" id="QUSG01000002">
    <property type="protein sequence ID" value="KAA3529916.1"/>
    <property type="molecule type" value="Genomic_DNA"/>
</dbReference>